<gene>
    <name evidence="5" type="ORF">PYTT_0783</name>
</gene>
<feature type="domain" description="HTH arsR-type" evidence="4">
    <location>
        <begin position="25"/>
        <end position="117"/>
    </location>
</feature>
<keyword evidence="2" id="KW-0238">DNA-binding</keyword>
<dbReference type="PROSITE" id="PS50987">
    <property type="entry name" value="HTH_ARSR_2"/>
    <property type="match status" value="1"/>
</dbReference>
<dbReference type="EMBL" id="LT629973">
    <property type="protein sequence ID" value="SEH79280.1"/>
    <property type="molecule type" value="Genomic_DNA"/>
</dbReference>
<dbReference type="Gene3D" id="1.10.10.10">
    <property type="entry name" value="Winged helix-like DNA-binding domain superfamily/Winged helix DNA-binding domain"/>
    <property type="match status" value="1"/>
</dbReference>
<protein>
    <submittedName>
        <fullName evidence="5">Arsr-type transcription regulator hth motif</fullName>
    </submittedName>
</protein>
<accession>A0A1C7PDH2</accession>
<dbReference type="KEGG" id="agl:PYTT_0783"/>
<dbReference type="STRING" id="1679444.PYTT_0783"/>
<dbReference type="InterPro" id="IPR051011">
    <property type="entry name" value="Metal_resp_trans_reg"/>
</dbReference>
<keyword evidence="1" id="KW-0805">Transcription regulation</keyword>
<name>A0A1C7PDH2_9BACT</name>
<dbReference type="GO" id="GO:0003700">
    <property type="term" value="F:DNA-binding transcription factor activity"/>
    <property type="evidence" value="ECO:0007669"/>
    <property type="project" value="InterPro"/>
</dbReference>
<dbReference type="CDD" id="cd00090">
    <property type="entry name" value="HTH_ARSR"/>
    <property type="match status" value="1"/>
</dbReference>
<evidence type="ECO:0000259" key="4">
    <source>
        <dbReference type="PROSITE" id="PS50987"/>
    </source>
</evidence>
<evidence type="ECO:0000256" key="1">
    <source>
        <dbReference type="ARBA" id="ARBA00023015"/>
    </source>
</evidence>
<dbReference type="InterPro" id="IPR036390">
    <property type="entry name" value="WH_DNA-bd_sf"/>
</dbReference>
<evidence type="ECO:0000256" key="3">
    <source>
        <dbReference type="ARBA" id="ARBA00023163"/>
    </source>
</evidence>
<dbReference type="PROSITE" id="PS00846">
    <property type="entry name" value="HTH_ARSR_1"/>
    <property type="match status" value="1"/>
</dbReference>
<dbReference type="OrthoDB" id="9794330at2"/>
<dbReference type="SMART" id="SM00418">
    <property type="entry name" value="HTH_ARSR"/>
    <property type="match status" value="1"/>
</dbReference>
<evidence type="ECO:0000313" key="5">
    <source>
        <dbReference type="EMBL" id="SEH79280.1"/>
    </source>
</evidence>
<dbReference type="GO" id="GO:0003677">
    <property type="term" value="F:DNA binding"/>
    <property type="evidence" value="ECO:0007669"/>
    <property type="project" value="UniProtKB-KW"/>
</dbReference>
<proteinExistence type="predicted"/>
<dbReference type="PANTHER" id="PTHR43132">
    <property type="entry name" value="ARSENICAL RESISTANCE OPERON REPRESSOR ARSR-RELATED"/>
    <property type="match status" value="1"/>
</dbReference>
<dbReference type="RefSeq" id="WP_067773682.1">
    <property type="nucleotide sequence ID" value="NZ_LIGX01000013.1"/>
</dbReference>
<evidence type="ECO:0000313" key="6">
    <source>
        <dbReference type="Proteomes" id="UP000176204"/>
    </source>
</evidence>
<dbReference type="PANTHER" id="PTHR43132:SF6">
    <property type="entry name" value="HTH-TYPE TRANSCRIPTIONAL REPRESSOR CZRA"/>
    <property type="match status" value="1"/>
</dbReference>
<dbReference type="InterPro" id="IPR011991">
    <property type="entry name" value="ArsR-like_HTH"/>
</dbReference>
<keyword evidence="6" id="KW-1185">Reference proteome</keyword>
<reference evidence="6" key="1">
    <citation type="submission" date="2016-09" db="EMBL/GenBank/DDBJ databases">
        <authorList>
            <person name="Koehorst J."/>
        </authorList>
    </citation>
    <scope>NUCLEOTIDE SEQUENCE [LARGE SCALE GENOMIC DNA]</scope>
</reference>
<dbReference type="Pfam" id="PF01022">
    <property type="entry name" value="HTH_5"/>
    <property type="match status" value="1"/>
</dbReference>
<dbReference type="SUPFAM" id="SSF46785">
    <property type="entry name" value="Winged helix' DNA-binding domain"/>
    <property type="match status" value="1"/>
</dbReference>
<dbReference type="PRINTS" id="PR00778">
    <property type="entry name" value="HTHARSR"/>
</dbReference>
<keyword evidence="3" id="KW-0804">Transcription</keyword>
<dbReference type="InterPro" id="IPR001845">
    <property type="entry name" value="HTH_ArsR_DNA-bd_dom"/>
</dbReference>
<evidence type="ECO:0000256" key="2">
    <source>
        <dbReference type="ARBA" id="ARBA00023125"/>
    </source>
</evidence>
<dbReference type="AlphaFoldDB" id="A0A1C7PDH2"/>
<dbReference type="NCBIfam" id="NF033788">
    <property type="entry name" value="HTH_metalloreg"/>
    <property type="match status" value="1"/>
</dbReference>
<organism evidence="5 6">
    <name type="scientific">Akkermansia glycaniphila</name>
    <dbReference type="NCBI Taxonomy" id="1679444"/>
    <lineage>
        <taxon>Bacteria</taxon>
        <taxon>Pseudomonadati</taxon>
        <taxon>Verrucomicrobiota</taxon>
        <taxon>Verrucomicrobiia</taxon>
        <taxon>Verrucomicrobiales</taxon>
        <taxon>Akkermansiaceae</taxon>
        <taxon>Akkermansia</taxon>
    </lineage>
</organism>
<dbReference type="InterPro" id="IPR018334">
    <property type="entry name" value="ArsR_HTH"/>
</dbReference>
<sequence length="117" mass="13262">MRSISIDAGLLKHGEEVQRARAGMLPDEDLYELSDFFKVFGDSTRLKVLCALEGAVWCVSDLADILGMTRPAISHQLNILKREKLVRAQRKGKNVFYALADDHVRMILEMGLEHLHE</sequence>
<dbReference type="Proteomes" id="UP000176204">
    <property type="component" value="Chromosome I"/>
</dbReference>
<dbReference type="InterPro" id="IPR036388">
    <property type="entry name" value="WH-like_DNA-bd_sf"/>
</dbReference>